<dbReference type="InterPro" id="IPR025857">
    <property type="entry name" value="MacB_PCD"/>
</dbReference>
<protein>
    <submittedName>
        <fullName evidence="9">ABC transporter permease</fullName>
    </submittedName>
</protein>
<accession>A0ABW4HSZ3</accession>
<dbReference type="PANTHER" id="PTHR30572">
    <property type="entry name" value="MEMBRANE COMPONENT OF TRANSPORTER-RELATED"/>
    <property type="match status" value="1"/>
</dbReference>
<dbReference type="InterPro" id="IPR050250">
    <property type="entry name" value="Macrolide_Exporter_MacB"/>
</dbReference>
<evidence type="ECO:0000259" key="8">
    <source>
        <dbReference type="Pfam" id="PF12704"/>
    </source>
</evidence>
<dbReference type="RefSeq" id="WP_379598145.1">
    <property type="nucleotide sequence ID" value="NZ_JBHUDE010000130.1"/>
</dbReference>
<feature type="domain" description="ABC3 transporter permease C-terminal" evidence="7">
    <location>
        <begin position="347"/>
        <end position="487"/>
    </location>
</feature>
<reference evidence="10" key="1">
    <citation type="journal article" date="2019" name="Int. J. Syst. Evol. Microbiol.">
        <title>The Global Catalogue of Microorganisms (GCM) 10K type strain sequencing project: providing services to taxonomists for standard genome sequencing and annotation.</title>
        <authorList>
            <consortium name="The Broad Institute Genomics Platform"/>
            <consortium name="The Broad Institute Genome Sequencing Center for Infectious Disease"/>
            <person name="Wu L."/>
            <person name="Ma J."/>
        </authorList>
    </citation>
    <scope>NUCLEOTIDE SEQUENCE [LARGE SCALE GENOMIC DNA]</scope>
    <source>
        <strain evidence="10">CGMCC 1.12376</strain>
    </source>
</reference>
<dbReference type="EMBL" id="JBHUDE010000130">
    <property type="protein sequence ID" value="MFD1608743.1"/>
    <property type="molecule type" value="Genomic_DNA"/>
</dbReference>
<dbReference type="Proteomes" id="UP001597221">
    <property type="component" value="Unassembled WGS sequence"/>
</dbReference>
<evidence type="ECO:0000256" key="2">
    <source>
        <dbReference type="ARBA" id="ARBA00022475"/>
    </source>
</evidence>
<gene>
    <name evidence="9" type="ORF">ACFSBH_14050</name>
</gene>
<evidence type="ECO:0000256" key="4">
    <source>
        <dbReference type="ARBA" id="ARBA00022989"/>
    </source>
</evidence>
<keyword evidence="3 6" id="KW-0812">Transmembrane</keyword>
<name>A0ABW4HSZ3_9BACI</name>
<dbReference type="InterPro" id="IPR003838">
    <property type="entry name" value="ABC3_permease_C"/>
</dbReference>
<evidence type="ECO:0000256" key="1">
    <source>
        <dbReference type="ARBA" id="ARBA00004651"/>
    </source>
</evidence>
<feature type="transmembrane region" description="Helical" evidence="6">
    <location>
        <begin position="385"/>
        <end position="406"/>
    </location>
</feature>
<organism evidence="9 10">
    <name type="scientific">Oceanobacillus luteolus</name>
    <dbReference type="NCBI Taxonomy" id="1274358"/>
    <lineage>
        <taxon>Bacteria</taxon>
        <taxon>Bacillati</taxon>
        <taxon>Bacillota</taxon>
        <taxon>Bacilli</taxon>
        <taxon>Bacillales</taxon>
        <taxon>Bacillaceae</taxon>
        <taxon>Oceanobacillus</taxon>
    </lineage>
</organism>
<evidence type="ECO:0000256" key="3">
    <source>
        <dbReference type="ARBA" id="ARBA00022692"/>
    </source>
</evidence>
<feature type="transmembrane region" description="Helical" evidence="6">
    <location>
        <begin position="344"/>
        <end position="365"/>
    </location>
</feature>
<comment type="caution">
    <text evidence="9">The sequence shown here is derived from an EMBL/GenBank/DDBJ whole genome shotgun (WGS) entry which is preliminary data.</text>
</comment>
<dbReference type="Pfam" id="PF12704">
    <property type="entry name" value="MacB_PCD"/>
    <property type="match status" value="1"/>
</dbReference>
<proteinExistence type="predicted"/>
<sequence>MNFIKRGFLGITRKKGKSLILLAVIFILGNLISGAISIQQATTNVEANIKERLGATATVELDYEEMDKLSEADWENTVIEDLSVDLMKQIGELSYVKYYDFNLMHWLGSESIDSYQGDMEGEVVHHGPSMDFMLKGINYAPVLDIEEQKAKLVDGRVFTQEEVDNGTSVAIISNKLAEKNNLNVGDTFTLVNEVYTWDEETGEDNLVTSRDVVLEIIGIFESQTIKQDDSEGSSEMGGMMDFMDIEFQNTVYVPNPIIVDEMKYQYEEYLKADEEYAEMVAAEGEEASFEYYTPLYVLNNPEDSEAFAEEVAPLLPNLYKVHSATDQYDSIAGPVESMSNLSRYVLYAAIGATVLIIGLVVLLFLRDRKRELGIYLSLGEKRGRVIGQILIEVMVIALIAISLSLFTGNLIAGQVSETMINADDQSYQDDYMYYGGAIQTHLTTQDVLDSYEVSLNSSFVLAFFGIGLLTILISTVIPLIYILRLNPKKILM</sequence>
<keyword evidence="4 6" id="KW-1133">Transmembrane helix</keyword>
<evidence type="ECO:0000256" key="5">
    <source>
        <dbReference type="ARBA" id="ARBA00023136"/>
    </source>
</evidence>
<evidence type="ECO:0000259" key="7">
    <source>
        <dbReference type="Pfam" id="PF02687"/>
    </source>
</evidence>
<evidence type="ECO:0000313" key="9">
    <source>
        <dbReference type="EMBL" id="MFD1608743.1"/>
    </source>
</evidence>
<dbReference type="Pfam" id="PF02687">
    <property type="entry name" value="FtsX"/>
    <property type="match status" value="1"/>
</dbReference>
<keyword evidence="5 6" id="KW-0472">Membrane</keyword>
<feature type="transmembrane region" description="Helical" evidence="6">
    <location>
        <begin position="459"/>
        <end position="483"/>
    </location>
</feature>
<keyword evidence="10" id="KW-1185">Reference proteome</keyword>
<keyword evidence="2" id="KW-1003">Cell membrane</keyword>
<feature type="domain" description="MacB-like periplasmic core" evidence="8">
    <location>
        <begin position="139"/>
        <end position="311"/>
    </location>
</feature>
<evidence type="ECO:0000256" key="6">
    <source>
        <dbReference type="SAM" id="Phobius"/>
    </source>
</evidence>
<evidence type="ECO:0000313" key="10">
    <source>
        <dbReference type="Proteomes" id="UP001597221"/>
    </source>
</evidence>
<dbReference type="PANTHER" id="PTHR30572:SF9">
    <property type="entry name" value="ABC TRANSPORTER PERMEASE PROTEIN"/>
    <property type="match status" value="1"/>
</dbReference>
<comment type="subcellular location">
    <subcellularLocation>
        <location evidence="1">Cell membrane</location>
        <topology evidence="1">Multi-pass membrane protein</topology>
    </subcellularLocation>
</comment>